<organism evidence="2 3">
    <name type="scientific">Durusdinium trenchii</name>
    <dbReference type="NCBI Taxonomy" id="1381693"/>
    <lineage>
        <taxon>Eukaryota</taxon>
        <taxon>Sar</taxon>
        <taxon>Alveolata</taxon>
        <taxon>Dinophyceae</taxon>
        <taxon>Suessiales</taxon>
        <taxon>Symbiodiniaceae</taxon>
        <taxon>Durusdinium</taxon>
    </lineage>
</organism>
<dbReference type="Proteomes" id="UP001642484">
    <property type="component" value="Unassembled WGS sequence"/>
</dbReference>
<feature type="compositionally biased region" description="Basic and acidic residues" evidence="1">
    <location>
        <begin position="13"/>
        <end position="22"/>
    </location>
</feature>
<sequence>MATGGPLDSDGEQDPRIRADLDKEIQAAEETVQALRHSLLKAELRLKALRQRRNGGGASHPAESQRCTAPKEGLSSKLVGFGQLKGLGDWLAQQSNSLLQQAEAAGEQEAQLRTRRRQQLERQSEEQLQRDADAESERVVRQHALDFLDQTKDDGPPLDVQNASDVNKLFFQWLRDFHSEYDDAWFEQNLMRIDLAFRHIFEAALRDWRPATSGVGPRSTKRSGVGVERVRVACRARSSGPGWSPGTFVLNLGKCRNRTLHDFSWCVAKGSR</sequence>
<evidence type="ECO:0000256" key="1">
    <source>
        <dbReference type="SAM" id="MobiDB-lite"/>
    </source>
</evidence>
<evidence type="ECO:0000313" key="3">
    <source>
        <dbReference type="Proteomes" id="UP001642484"/>
    </source>
</evidence>
<feature type="compositionally biased region" description="Basic and acidic residues" evidence="1">
    <location>
        <begin position="118"/>
        <end position="137"/>
    </location>
</feature>
<feature type="region of interest" description="Disordered" evidence="1">
    <location>
        <begin position="109"/>
        <end position="137"/>
    </location>
</feature>
<reference evidence="2 3" key="1">
    <citation type="submission" date="2024-02" db="EMBL/GenBank/DDBJ databases">
        <authorList>
            <person name="Chen Y."/>
            <person name="Shah S."/>
            <person name="Dougan E. K."/>
            <person name="Thang M."/>
            <person name="Chan C."/>
        </authorList>
    </citation>
    <scope>NUCLEOTIDE SEQUENCE [LARGE SCALE GENOMIC DNA]</scope>
</reference>
<evidence type="ECO:0000313" key="2">
    <source>
        <dbReference type="EMBL" id="CAK9088391.1"/>
    </source>
</evidence>
<protein>
    <submittedName>
        <fullName evidence="2">Uncharacterized protein</fullName>
    </submittedName>
</protein>
<name>A0ABP0QN20_9DINO</name>
<dbReference type="EMBL" id="CAXAMN010024639">
    <property type="protein sequence ID" value="CAK9088391.1"/>
    <property type="molecule type" value="Genomic_DNA"/>
</dbReference>
<keyword evidence="3" id="KW-1185">Reference proteome</keyword>
<feature type="region of interest" description="Disordered" evidence="1">
    <location>
        <begin position="51"/>
        <end position="71"/>
    </location>
</feature>
<comment type="caution">
    <text evidence="2">The sequence shown here is derived from an EMBL/GenBank/DDBJ whole genome shotgun (WGS) entry which is preliminary data.</text>
</comment>
<feature type="region of interest" description="Disordered" evidence="1">
    <location>
        <begin position="1"/>
        <end position="22"/>
    </location>
</feature>
<proteinExistence type="predicted"/>
<accession>A0ABP0QN20</accession>
<gene>
    <name evidence="2" type="ORF">CCMP2556_LOCUS42628</name>
</gene>